<comment type="similarity">
    <text evidence="1">Belongs to the ABC transporter superfamily.</text>
</comment>
<dbReference type="Pfam" id="PF00005">
    <property type="entry name" value="ABC_tran"/>
    <property type="match status" value="1"/>
</dbReference>
<dbReference type="SMART" id="SM00382">
    <property type="entry name" value="AAA"/>
    <property type="match status" value="1"/>
</dbReference>
<evidence type="ECO:0000313" key="8">
    <source>
        <dbReference type="Proteomes" id="UP001629246"/>
    </source>
</evidence>
<dbReference type="PANTHER" id="PTHR42788">
    <property type="entry name" value="TAURINE IMPORT ATP-BINDING PROTEIN-RELATED"/>
    <property type="match status" value="1"/>
</dbReference>
<dbReference type="RefSeq" id="WP_408157885.1">
    <property type="nucleotide sequence ID" value="NZ_JAQQFM010000004.1"/>
</dbReference>
<keyword evidence="4" id="KW-0547">Nucleotide-binding</keyword>
<dbReference type="SUPFAM" id="SSF52540">
    <property type="entry name" value="P-loop containing nucleoside triphosphate hydrolases"/>
    <property type="match status" value="1"/>
</dbReference>
<dbReference type="GO" id="GO:0005524">
    <property type="term" value="F:ATP binding"/>
    <property type="evidence" value="ECO:0007669"/>
    <property type="project" value="UniProtKB-KW"/>
</dbReference>
<dbReference type="Proteomes" id="UP001629246">
    <property type="component" value="Unassembled WGS sequence"/>
</dbReference>
<protein>
    <submittedName>
        <fullName evidence="7">ABC transporter ATP-binding protein</fullName>
    </submittedName>
</protein>
<keyword evidence="3" id="KW-0472">Membrane</keyword>
<dbReference type="InterPro" id="IPR003593">
    <property type="entry name" value="AAA+_ATPase"/>
</dbReference>
<keyword evidence="5 7" id="KW-0067">ATP-binding</keyword>
<organism evidence="7 8">
    <name type="scientific">Herbaspirillum lusitanum</name>
    <dbReference type="NCBI Taxonomy" id="213312"/>
    <lineage>
        <taxon>Bacteria</taxon>
        <taxon>Pseudomonadati</taxon>
        <taxon>Pseudomonadota</taxon>
        <taxon>Betaproteobacteria</taxon>
        <taxon>Burkholderiales</taxon>
        <taxon>Oxalobacteraceae</taxon>
        <taxon>Herbaspirillum</taxon>
    </lineage>
</organism>
<dbReference type="InterPro" id="IPR003439">
    <property type="entry name" value="ABC_transporter-like_ATP-bd"/>
</dbReference>
<sequence length="288" mass="31634">MKRDDQAMPQLAALEQGADAGVAGSDAVLSAQRVEKTYRNGTRALDEVKLEIKRGEFVSLLGPSGCGKSTLLKMFAGLEEPSHGHIRWWGKNLATVGTPGHTLAMVFQEATLMPWASVEQNVRLPLDLKHMARNESDARVRDALKLVGLDNFHKVLPRELSGGMQMRASIARALATQPNLLLMDEPFGALDEFTRNRLDADLRDIWSKQDLTVVFVTHSIYEAVFLSSRVIVMAARPGRIIADVAIDAPGPRDDAFRISAPFMQYCKTLSDYLTLANQGGGSHDALDH</sequence>
<comment type="caution">
    <text evidence="7">The sequence shown here is derived from an EMBL/GenBank/DDBJ whole genome shotgun (WGS) entry which is preliminary data.</text>
</comment>
<dbReference type="InterPro" id="IPR027417">
    <property type="entry name" value="P-loop_NTPase"/>
</dbReference>
<dbReference type="PROSITE" id="PS00211">
    <property type="entry name" value="ABC_TRANSPORTER_1"/>
    <property type="match status" value="1"/>
</dbReference>
<evidence type="ECO:0000256" key="2">
    <source>
        <dbReference type="ARBA" id="ARBA00022448"/>
    </source>
</evidence>
<dbReference type="EMBL" id="JAQQFM010000004">
    <property type="protein sequence ID" value="MFL9924614.1"/>
    <property type="molecule type" value="Genomic_DNA"/>
</dbReference>
<dbReference type="InterPro" id="IPR017871">
    <property type="entry name" value="ABC_transporter-like_CS"/>
</dbReference>
<keyword evidence="3" id="KW-1003">Cell membrane</keyword>
<feature type="domain" description="ABC transporter" evidence="6">
    <location>
        <begin position="29"/>
        <end position="260"/>
    </location>
</feature>
<evidence type="ECO:0000256" key="5">
    <source>
        <dbReference type="ARBA" id="ARBA00022840"/>
    </source>
</evidence>
<gene>
    <name evidence="7" type="ORF">PQR62_10080</name>
</gene>
<dbReference type="PANTHER" id="PTHR42788:SF19">
    <property type="entry name" value="ALIPHATIC SULFONATES IMPORT ATP-BINDING PROTEIN SSUB 2"/>
    <property type="match status" value="1"/>
</dbReference>
<evidence type="ECO:0000313" key="7">
    <source>
        <dbReference type="EMBL" id="MFL9924614.1"/>
    </source>
</evidence>
<name>A0ABW9A8N8_9BURK</name>
<keyword evidence="8" id="KW-1185">Reference proteome</keyword>
<evidence type="ECO:0000256" key="1">
    <source>
        <dbReference type="ARBA" id="ARBA00005417"/>
    </source>
</evidence>
<proteinExistence type="inferred from homology"/>
<dbReference type="Gene3D" id="3.40.50.300">
    <property type="entry name" value="P-loop containing nucleotide triphosphate hydrolases"/>
    <property type="match status" value="1"/>
</dbReference>
<evidence type="ECO:0000256" key="4">
    <source>
        <dbReference type="ARBA" id="ARBA00022741"/>
    </source>
</evidence>
<dbReference type="CDD" id="cd03293">
    <property type="entry name" value="ABC_NrtD_SsuB_transporters"/>
    <property type="match status" value="1"/>
</dbReference>
<evidence type="ECO:0000259" key="6">
    <source>
        <dbReference type="PROSITE" id="PS50893"/>
    </source>
</evidence>
<evidence type="ECO:0000256" key="3">
    <source>
        <dbReference type="ARBA" id="ARBA00022475"/>
    </source>
</evidence>
<reference evidence="7 8" key="1">
    <citation type="journal article" date="2024" name="Chem. Sci.">
        <title>Discovery of megapolipeptins by genome mining of a Burkholderiales bacteria collection.</title>
        <authorList>
            <person name="Paulo B.S."/>
            <person name="Recchia M.J.J."/>
            <person name="Lee S."/>
            <person name="Fergusson C.H."/>
            <person name="Romanowski S.B."/>
            <person name="Hernandez A."/>
            <person name="Krull N."/>
            <person name="Liu D.Y."/>
            <person name="Cavanagh H."/>
            <person name="Bos A."/>
            <person name="Gray C.A."/>
            <person name="Murphy B.T."/>
            <person name="Linington R.G."/>
            <person name="Eustaquio A.S."/>
        </authorList>
    </citation>
    <scope>NUCLEOTIDE SEQUENCE [LARGE SCALE GENOMIC DNA]</scope>
    <source>
        <strain evidence="7 8">RL21-008-BIB-A</strain>
    </source>
</reference>
<dbReference type="InterPro" id="IPR050166">
    <property type="entry name" value="ABC_transporter_ATP-bind"/>
</dbReference>
<dbReference type="PROSITE" id="PS50893">
    <property type="entry name" value="ABC_TRANSPORTER_2"/>
    <property type="match status" value="1"/>
</dbReference>
<accession>A0ABW9A8N8</accession>
<keyword evidence="2" id="KW-0813">Transport</keyword>